<evidence type="ECO:0000256" key="1">
    <source>
        <dbReference type="ARBA" id="ARBA00000448"/>
    </source>
</evidence>
<evidence type="ECO:0000256" key="12">
    <source>
        <dbReference type="RuleBase" id="RU361175"/>
    </source>
</evidence>
<dbReference type="GO" id="GO:0030245">
    <property type="term" value="P:cellulose catabolic process"/>
    <property type="evidence" value="ECO:0007669"/>
    <property type="project" value="UniProtKB-KW"/>
</dbReference>
<dbReference type="GO" id="GO:0005829">
    <property type="term" value="C:cytosol"/>
    <property type="evidence" value="ECO:0007669"/>
    <property type="project" value="TreeGrafter"/>
</dbReference>
<feature type="active site" description="Nucleophile" evidence="9 11">
    <location>
        <position position="362"/>
    </location>
</feature>
<dbReference type="OrthoDB" id="9765195at2"/>
<dbReference type="GO" id="GO:0008422">
    <property type="term" value="F:beta-glucosidase activity"/>
    <property type="evidence" value="ECO:0007669"/>
    <property type="project" value="UniProtKB-EC"/>
</dbReference>
<dbReference type="PROSITE" id="PS00653">
    <property type="entry name" value="GLYCOSYL_HYDROL_F1_2"/>
    <property type="match status" value="1"/>
</dbReference>
<keyword evidence="5" id="KW-0136">Cellulose degradation</keyword>
<dbReference type="PROSITE" id="PS00572">
    <property type="entry name" value="GLYCOSYL_HYDROL_F1_1"/>
    <property type="match status" value="1"/>
</dbReference>
<keyword evidence="8" id="KW-0624">Polysaccharide degradation</keyword>
<dbReference type="InterPro" id="IPR001360">
    <property type="entry name" value="Glyco_hydro_1"/>
</dbReference>
<evidence type="ECO:0000256" key="4">
    <source>
        <dbReference type="ARBA" id="ARBA00022801"/>
    </source>
</evidence>
<dbReference type="Proteomes" id="UP000290365">
    <property type="component" value="Chromosome"/>
</dbReference>
<evidence type="ECO:0000256" key="6">
    <source>
        <dbReference type="ARBA" id="ARBA00023277"/>
    </source>
</evidence>
<feature type="binding site" evidence="10">
    <location>
        <position position="409"/>
    </location>
    <ligand>
        <name>substrate</name>
    </ligand>
</feature>
<evidence type="ECO:0000256" key="3">
    <source>
        <dbReference type="ARBA" id="ARBA00012744"/>
    </source>
</evidence>
<feature type="binding site" evidence="10">
    <location>
        <begin position="416"/>
        <end position="417"/>
    </location>
    <ligand>
        <name>substrate</name>
    </ligand>
</feature>
<dbReference type="SUPFAM" id="SSF51445">
    <property type="entry name" value="(Trans)glycosidases"/>
    <property type="match status" value="1"/>
</dbReference>
<dbReference type="EMBL" id="CP035758">
    <property type="protein sequence ID" value="QBD83636.1"/>
    <property type="molecule type" value="Genomic_DNA"/>
</dbReference>
<dbReference type="FunFam" id="3.20.20.80:FF:000004">
    <property type="entry name" value="Beta-glucosidase 6-phospho-beta-glucosidase"/>
    <property type="match status" value="1"/>
</dbReference>
<sequence length="459" mass="51122">MGNQTEEELQQLAAVFPAKFVWGAATASYQIEGAAHEDGRGLSIWDRFATIPGKVQRGETGDIATDHYHHMHEDVELMASLGLKAYRFSIAWPRILPEGRGTINTRGLDFYERLVDALLAKGISPFATLYHWDLPVALQDQGGWLERSTAYAFADYAEIVARRLGDRLSGWITQNEPWCAAFLGYGIGVHAPGLEDQQAAITAGHHLLLSHGLAIPRLRAASKAGTPIGITLNLSPIYAADDAAETRQAFENADAFSNRWFLDPLYRGSYPEELFRARGLAHPPIQAGDMEIIATPTDFLGVNYYSRTLVAGGPEQKEPTNKPTLPGAEYTDMGWEIFPQGLTNLLLRLHNEYHVPSLYVTENGAAFKDHLNGDSVVSDPQRLDYLYKHIKAIGKAVAQGAPVHGYFVWSLLDNFEWAEGYSKRFGIVYVDYPTQRRIVKDSGHWYTAFLKAFEQAHSR</sequence>
<keyword evidence="6" id="KW-0119">Carbohydrate metabolism</keyword>
<keyword evidence="4 12" id="KW-0378">Hydrolase</keyword>
<dbReference type="InterPro" id="IPR017736">
    <property type="entry name" value="Glyco_hydro_1_beta-glucosidase"/>
</dbReference>
<evidence type="ECO:0000256" key="2">
    <source>
        <dbReference type="ARBA" id="ARBA00010838"/>
    </source>
</evidence>
<evidence type="ECO:0000256" key="7">
    <source>
        <dbReference type="ARBA" id="ARBA00023295"/>
    </source>
</evidence>
<feature type="active site" description="Proton donor" evidence="9">
    <location>
        <position position="176"/>
    </location>
</feature>
<comment type="similarity">
    <text evidence="2 12">Belongs to the glycosyl hydrolase 1 family.</text>
</comment>
<dbReference type="PANTHER" id="PTHR10353:SF36">
    <property type="entry name" value="LP05116P"/>
    <property type="match status" value="1"/>
</dbReference>
<dbReference type="Pfam" id="PF00232">
    <property type="entry name" value="Glyco_hydro_1"/>
    <property type="match status" value="1"/>
</dbReference>
<evidence type="ECO:0000256" key="10">
    <source>
        <dbReference type="PIRSR" id="PIRSR617736-2"/>
    </source>
</evidence>
<dbReference type="InterPro" id="IPR017853">
    <property type="entry name" value="GH"/>
</dbReference>
<dbReference type="InterPro" id="IPR033132">
    <property type="entry name" value="GH_1_N_CS"/>
</dbReference>
<feature type="binding site" evidence="10">
    <location>
        <position position="30"/>
    </location>
    <ligand>
        <name>substrate</name>
    </ligand>
</feature>
<dbReference type="Gene3D" id="3.20.20.80">
    <property type="entry name" value="Glycosidases"/>
    <property type="match status" value="1"/>
</dbReference>
<evidence type="ECO:0000256" key="11">
    <source>
        <dbReference type="PROSITE-ProRule" id="PRU10055"/>
    </source>
</evidence>
<feature type="binding site" evidence="10">
    <location>
        <position position="131"/>
    </location>
    <ligand>
        <name>substrate</name>
    </ligand>
</feature>
<evidence type="ECO:0000313" key="14">
    <source>
        <dbReference type="Proteomes" id="UP000290365"/>
    </source>
</evidence>
<evidence type="ECO:0000256" key="9">
    <source>
        <dbReference type="PIRSR" id="PIRSR617736-1"/>
    </source>
</evidence>
<organism evidence="13 14">
    <name type="scientific">Ktedonosporobacter rubrisoli</name>
    <dbReference type="NCBI Taxonomy" id="2509675"/>
    <lineage>
        <taxon>Bacteria</taxon>
        <taxon>Bacillati</taxon>
        <taxon>Chloroflexota</taxon>
        <taxon>Ktedonobacteria</taxon>
        <taxon>Ktedonobacterales</taxon>
        <taxon>Ktedonosporobacteraceae</taxon>
        <taxon>Ktedonosporobacter</taxon>
    </lineage>
</organism>
<dbReference type="InterPro" id="IPR018120">
    <property type="entry name" value="Glyco_hydro_1_AS"/>
</dbReference>
<feature type="binding site" evidence="10">
    <location>
        <position position="305"/>
    </location>
    <ligand>
        <name>substrate</name>
    </ligand>
</feature>
<dbReference type="PRINTS" id="PR00131">
    <property type="entry name" value="GLHYDRLASE1"/>
</dbReference>
<proteinExistence type="inferred from homology"/>
<keyword evidence="7 12" id="KW-0326">Glycosidase</keyword>
<accession>A0A4P6K7M7</accession>
<comment type="catalytic activity">
    <reaction evidence="1 12">
        <text>Hydrolysis of terminal, non-reducing beta-D-glucosyl residues with release of beta-D-glucose.</text>
        <dbReference type="EC" id="3.2.1.21"/>
    </reaction>
</comment>
<keyword evidence="14" id="KW-1185">Reference proteome</keyword>
<reference evidence="13 14" key="1">
    <citation type="submission" date="2019-01" db="EMBL/GenBank/DDBJ databases">
        <title>Ktedonosporobacter rubrisoli SCAWS-G2.</title>
        <authorList>
            <person name="Huang Y."/>
            <person name="Yan B."/>
        </authorList>
    </citation>
    <scope>NUCLEOTIDE SEQUENCE [LARGE SCALE GENOMIC DNA]</scope>
    <source>
        <strain evidence="13 14">SCAWS-G2</strain>
    </source>
</reference>
<evidence type="ECO:0000313" key="13">
    <source>
        <dbReference type="EMBL" id="QBD83636.1"/>
    </source>
</evidence>
<protein>
    <recommendedName>
        <fullName evidence="3 12">Beta-glucosidase</fullName>
        <ecNumber evidence="3 12">3.2.1.21</ecNumber>
    </recommendedName>
</protein>
<gene>
    <name evidence="13" type="ORF">EPA93_30480</name>
</gene>
<dbReference type="EC" id="3.2.1.21" evidence="3 12"/>
<evidence type="ECO:0000256" key="5">
    <source>
        <dbReference type="ARBA" id="ARBA00023001"/>
    </source>
</evidence>
<dbReference type="KEGG" id="kbs:EPA93_30480"/>
<name>A0A4P6K7M7_KTERU</name>
<dbReference type="PANTHER" id="PTHR10353">
    <property type="entry name" value="GLYCOSYL HYDROLASE"/>
    <property type="match status" value="1"/>
</dbReference>
<dbReference type="NCBIfam" id="TIGR03356">
    <property type="entry name" value="BGL"/>
    <property type="match status" value="1"/>
</dbReference>
<dbReference type="AlphaFoldDB" id="A0A4P6K7M7"/>
<evidence type="ECO:0000256" key="8">
    <source>
        <dbReference type="ARBA" id="ARBA00023326"/>
    </source>
</evidence>
<feature type="binding site" evidence="10">
    <location>
        <position position="175"/>
    </location>
    <ligand>
        <name>substrate</name>
    </ligand>
</feature>